<dbReference type="PANTHER" id="PTHR45703">
    <property type="entry name" value="DYNEIN HEAVY CHAIN"/>
    <property type="match status" value="1"/>
</dbReference>
<evidence type="ECO:0000256" key="8">
    <source>
        <dbReference type="ARBA" id="ARBA00023017"/>
    </source>
</evidence>
<keyword evidence="12" id="KW-0206">Cytoskeleton</keyword>
<dbReference type="GO" id="GO:0030286">
    <property type="term" value="C:dynein complex"/>
    <property type="evidence" value="ECO:0007669"/>
    <property type="project" value="UniProtKB-KW"/>
</dbReference>
<organism evidence="16">
    <name type="scientific">Timema genevievae</name>
    <name type="common">Walking stick</name>
    <dbReference type="NCBI Taxonomy" id="629358"/>
    <lineage>
        <taxon>Eukaryota</taxon>
        <taxon>Metazoa</taxon>
        <taxon>Ecdysozoa</taxon>
        <taxon>Arthropoda</taxon>
        <taxon>Hexapoda</taxon>
        <taxon>Insecta</taxon>
        <taxon>Pterygota</taxon>
        <taxon>Neoptera</taxon>
        <taxon>Polyneoptera</taxon>
        <taxon>Phasmatodea</taxon>
        <taxon>Timematodea</taxon>
        <taxon>Timematoidea</taxon>
        <taxon>Timematidae</taxon>
        <taxon>Timema</taxon>
    </lineage>
</organism>
<evidence type="ECO:0000256" key="2">
    <source>
        <dbReference type="ARBA" id="ARBA00004245"/>
    </source>
</evidence>
<dbReference type="Gene3D" id="3.40.50.300">
    <property type="entry name" value="P-loop containing nucleotide triphosphate hydrolases"/>
    <property type="match status" value="2"/>
</dbReference>
<dbReference type="InterPro" id="IPR013602">
    <property type="entry name" value="Dynein_heavy_linker"/>
</dbReference>
<keyword evidence="5" id="KW-0493">Microtubule</keyword>
<evidence type="ECO:0000259" key="14">
    <source>
        <dbReference type="Pfam" id="PF08393"/>
    </source>
</evidence>
<dbReference type="FunFam" id="3.40.50.300:FF:000063">
    <property type="entry name" value="dynein heavy chain 6, axonemal"/>
    <property type="match status" value="1"/>
</dbReference>
<feature type="domain" description="Dynein heavy chain hydrolytic ATP-binding dynein motor region" evidence="15">
    <location>
        <begin position="450"/>
        <end position="590"/>
    </location>
</feature>
<gene>
    <name evidence="16" type="ORF">TGEB3V08_LOCUS5494</name>
</gene>
<evidence type="ECO:0000256" key="3">
    <source>
        <dbReference type="ARBA" id="ARBA00008887"/>
    </source>
</evidence>
<keyword evidence="13" id="KW-0966">Cell projection</keyword>
<keyword evidence="8" id="KW-0243">Dynein</keyword>
<evidence type="ECO:0000256" key="9">
    <source>
        <dbReference type="ARBA" id="ARBA00023054"/>
    </source>
</evidence>
<dbReference type="GO" id="GO:0045505">
    <property type="term" value="F:dynein intermediate chain binding"/>
    <property type="evidence" value="ECO:0007669"/>
    <property type="project" value="InterPro"/>
</dbReference>
<comment type="similarity">
    <text evidence="3">Belongs to the dynein heavy chain family.</text>
</comment>
<dbReference type="InterPro" id="IPR043157">
    <property type="entry name" value="Dynein_AAA1S"/>
</dbReference>
<sequence length="599" mass="67381">MVLTLTGLSSAPDLSSGGVQPNPHQVTHIMGYSTWRFFFLSNDELLEILSETKDPQRVQPHLKKCFEGINTLEFSAEQEIVAMVSAEKEVVSFSGTIIPADAKGMVEKWLAQVEEQMVQSMKDTCVEAIQAYFSTAKNKWLLDWPGQIVICAECVHWTAEVAQAIEDSTLPDYLRKSNDQIDDMVKMVRGKLSSGARTTMGALIVIDVHARDVISKLISIGIKSTQDFNWICQLRYYWREGSVFVAMITTEIHIFIFTECRTLMGALRLNLGGAPEGPAGTGKTETTKDLAKAVAKQCVVFNCSDGLDYKAMGKFFKGLAQAGAWACFDEFNRIELEVLSVVAQQIHSIQMAITQKLERFMFEGTDILLNPTCSIFITMNPGYAGRQELPDNLKVLFRTVAMMVPDYAMIGEISLYSFGFIDARREIILSVVCILIKCWARKYMFIVDPSLAEKIVYTYKLCSEQLSSQHHYDYGMRAVKTVLTAARNLKLNYPDQLEAILVLRAIVDVNLPKFLAQDVPLFEGIYSDLFPGIQLPQPDRDELVEILKKCLSKRNLQATEWYMEKIIQVYEMILVRHGLMIVGEPMGGKTCGYQVTTLI</sequence>
<keyword evidence="6" id="KW-0547">Nucleotide-binding</keyword>
<dbReference type="InterPro" id="IPR042228">
    <property type="entry name" value="Dynein_linker_3"/>
</dbReference>
<dbReference type="InterPro" id="IPR035699">
    <property type="entry name" value="AAA_6"/>
</dbReference>
<proteinExistence type="inferred from homology"/>
<dbReference type="Gene3D" id="1.10.8.710">
    <property type="match status" value="1"/>
</dbReference>
<dbReference type="EMBL" id="OE841049">
    <property type="protein sequence ID" value="CAD7593858.1"/>
    <property type="molecule type" value="Genomic_DNA"/>
</dbReference>
<evidence type="ECO:0000256" key="10">
    <source>
        <dbReference type="ARBA" id="ARBA00023069"/>
    </source>
</evidence>
<dbReference type="Pfam" id="PF12774">
    <property type="entry name" value="AAA_6"/>
    <property type="match status" value="2"/>
</dbReference>
<dbReference type="GO" id="GO:0005929">
    <property type="term" value="C:cilium"/>
    <property type="evidence" value="ECO:0007669"/>
    <property type="project" value="UniProtKB-SubCell"/>
</dbReference>
<dbReference type="AlphaFoldDB" id="A0A7R9PM89"/>
<accession>A0A7R9PM89</accession>
<dbReference type="FunFam" id="3.20.180.20:FF:000003">
    <property type="entry name" value="Dynein heavy chain 12, axonemal"/>
    <property type="match status" value="1"/>
</dbReference>
<name>A0A7R9PM89_TIMGE</name>
<dbReference type="SUPFAM" id="SSF52540">
    <property type="entry name" value="P-loop containing nucleoside triphosphate hydrolases"/>
    <property type="match status" value="1"/>
</dbReference>
<dbReference type="Gene3D" id="1.20.58.1120">
    <property type="match status" value="1"/>
</dbReference>
<evidence type="ECO:0008006" key="17">
    <source>
        <dbReference type="Google" id="ProtNLM"/>
    </source>
</evidence>
<dbReference type="GO" id="GO:0051959">
    <property type="term" value="F:dynein light intermediate chain binding"/>
    <property type="evidence" value="ECO:0007669"/>
    <property type="project" value="InterPro"/>
</dbReference>
<evidence type="ECO:0000256" key="6">
    <source>
        <dbReference type="ARBA" id="ARBA00022741"/>
    </source>
</evidence>
<evidence type="ECO:0000256" key="7">
    <source>
        <dbReference type="ARBA" id="ARBA00022840"/>
    </source>
</evidence>
<evidence type="ECO:0000256" key="12">
    <source>
        <dbReference type="ARBA" id="ARBA00023212"/>
    </source>
</evidence>
<feature type="domain" description="Dynein heavy chain linker" evidence="14">
    <location>
        <begin position="36"/>
        <end position="127"/>
    </location>
</feature>
<evidence type="ECO:0000259" key="15">
    <source>
        <dbReference type="Pfam" id="PF12774"/>
    </source>
</evidence>
<keyword evidence="11" id="KW-0505">Motor protein</keyword>
<dbReference type="FunFam" id="1.20.58.1120:FF:000001">
    <property type="entry name" value="dynein heavy chain 2, axonemal"/>
    <property type="match status" value="1"/>
</dbReference>
<feature type="domain" description="Dynein heavy chain hydrolytic ATP-binding dynein motor region" evidence="15">
    <location>
        <begin position="261"/>
        <end position="424"/>
    </location>
</feature>
<evidence type="ECO:0000256" key="13">
    <source>
        <dbReference type="ARBA" id="ARBA00023273"/>
    </source>
</evidence>
<dbReference type="PANTHER" id="PTHR45703:SF1">
    <property type="entry name" value="DYNEINS HEAVY CHAIN"/>
    <property type="match status" value="1"/>
</dbReference>
<evidence type="ECO:0000256" key="1">
    <source>
        <dbReference type="ARBA" id="ARBA00004138"/>
    </source>
</evidence>
<evidence type="ECO:0000256" key="4">
    <source>
        <dbReference type="ARBA" id="ARBA00022490"/>
    </source>
</evidence>
<dbReference type="GO" id="GO:0007018">
    <property type="term" value="P:microtubule-based movement"/>
    <property type="evidence" value="ECO:0007669"/>
    <property type="project" value="InterPro"/>
</dbReference>
<keyword evidence="4" id="KW-0963">Cytoplasm</keyword>
<dbReference type="GO" id="GO:0005874">
    <property type="term" value="C:microtubule"/>
    <property type="evidence" value="ECO:0007669"/>
    <property type="project" value="UniProtKB-KW"/>
</dbReference>
<evidence type="ECO:0000256" key="5">
    <source>
        <dbReference type="ARBA" id="ARBA00022701"/>
    </source>
</evidence>
<comment type="subcellular location">
    <subcellularLocation>
        <location evidence="1">Cell projection</location>
        <location evidence="1">Cilium</location>
    </subcellularLocation>
    <subcellularLocation>
        <location evidence="2">Cytoplasm</location>
        <location evidence="2">Cytoskeleton</location>
    </subcellularLocation>
</comment>
<keyword evidence="9" id="KW-0175">Coiled coil</keyword>
<dbReference type="Pfam" id="PF08393">
    <property type="entry name" value="DHC_N2"/>
    <property type="match status" value="1"/>
</dbReference>
<dbReference type="GO" id="GO:0005524">
    <property type="term" value="F:ATP binding"/>
    <property type="evidence" value="ECO:0007669"/>
    <property type="project" value="UniProtKB-KW"/>
</dbReference>
<keyword evidence="7" id="KW-0067">ATP-binding</keyword>
<dbReference type="InterPro" id="IPR027417">
    <property type="entry name" value="P-loop_NTPase"/>
</dbReference>
<protein>
    <recommendedName>
        <fullName evidence="17">Dynein heavy chain</fullName>
    </recommendedName>
</protein>
<reference evidence="16" key="1">
    <citation type="submission" date="2020-11" db="EMBL/GenBank/DDBJ databases">
        <authorList>
            <person name="Tran Van P."/>
        </authorList>
    </citation>
    <scope>NUCLEOTIDE SEQUENCE</scope>
</reference>
<keyword evidence="10" id="KW-0969">Cilium</keyword>
<evidence type="ECO:0000256" key="11">
    <source>
        <dbReference type="ARBA" id="ARBA00023175"/>
    </source>
</evidence>
<dbReference type="FunFam" id="1.10.8.710:FF:000001">
    <property type="entry name" value="Dynein axonemal heavy chain 2"/>
    <property type="match status" value="1"/>
</dbReference>
<evidence type="ECO:0000313" key="16">
    <source>
        <dbReference type="EMBL" id="CAD7593858.1"/>
    </source>
</evidence>
<dbReference type="Gene3D" id="3.20.180.20">
    <property type="entry name" value="Dynein heavy chain, N-terminal domain 2"/>
    <property type="match status" value="1"/>
</dbReference>
<dbReference type="InterPro" id="IPR026983">
    <property type="entry name" value="DHC"/>
</dbReference>